<gene>
    <name evidence="2" type="ORF">EV686_105106</name>
</gene>
<dbReference type="Proteomes" id="UP000294692">
    <property type="component" value="Unassembled WGS sequence"/>
</dbReference>
<feature type="transmembrane region" description="Helical" evidence="1">
    <location>
        <begin position="162"/>
        <end position="179"/>
    </location>
</feature>
<dbReference type="Pfam" id="PF04307">
    <property type="entry name" value="YdjM"/>
    <property type="match status" value="1"/>
</dbReference>
<name>A0A4V2VRH1_9BURK</name>
<dbReference type="InterPro" id="IPR053170">
    <property type="entry name" value="Transcription_regulator"/>
</dbReference>
<dbReference type="PANTHER" id="PTHR40031">
    <property type="entry name" value="HYPOTHETICAL MEMBRANE SPANNING PROTEIN"/>
    <property type="match status" value="1"/>
</dbReference>
<comment type="caution">
    <text evidence="2">The sequence shown here is derived from an EMBL/GenBank/DDBJ whole genome shotgun (WGS) entry which is preliminary data.</text>
</comment>
<dbReference type="RefSeq" id="WP_132477074.1">
    <property type="nucleotide sequence ID" value="NZ_JBHRVM010000001.1"/>
</dbReference>
<sequence>MDSLTQIVLGSTAAALSVPAAHRRKALLAGAVIATLPDLDSLPMLLLTDSDPVALMTSHRAASHSLLALPWAGLLLWLLLRWCWRPVREAPRAWLLAIQLTLLTHPLLDALTVYGTQLFWPLPFSPVMWASLWIIDPLYTLPLLAGVISAAIYGPRLPARRWLWTGALLSSAYILWSLAAKAVVERDVRSALREHGLQDAAHFSVPMPLNTLLWQVVVMTDDGYLMAERSLLADRKPLRFRRYASETQAMSEALPDVPALQRLQWFNHGFMGARIDPQGRLIVADLRMGLAPDFTFQFAVARREGDAWAAIVPEQIRVPMRENLTRALPRIWHRIFNEPHDSQ</sequence>
<dbReference type="InterPro" id="IPR007404">
    <property type="entry name" value="YdjM-like"/>
</dbReference>
<feature type="transmembrane region" description="Helical" evidence="1">
    <location>
        <begin position="92"/>
        <end position="108"/>
    </location>
</feature>
<keyword evidence="1" id="KW-1133">Transmembrane helix</keyword>
<feature type="transmembrane region" description="Helical" evidence="1">
    <location>
        <begin position="61"/>
        <end position="80"/>
    </location>
</feature>
<dbReference type="PANTHER" id="PTHR40031:SF1">
    <property type="entry name" value="MEMBRANE-BOUND METAL-DEPENDENT HYDROLASE"/>
    <property type="match status" value="1"/>
</dbReference>
<evidence type="ECO:0000256" key="1">
    <source>
        <dbReference type="SAM" id="Phobius"/>
    </source>
</evidence>
<evidence type="ECO:0000313" key="2">
    <source>
        <dbReference type="EMBL" id="TCU98409.1"/>
    </source>
</evidence>
<dbReference type="OrthoDB" id="9781927at2"/>
<feature type="transmembrane region" description="Helical" evidence="1">
    <location>
        <begin position="128"/>
        <end position="153"/>
    </location>
</feature>
<dbReference type="AlphaFoldDB" id="A0A4V2VRH1"/>
<keyword evidence="1" id="KW-0812">Transmembrane</keyword>
<accession>A0A4V2VRH1</accession>
<protein>
    <submittedName>
        <fullName evidence="2">Inner membrane protein</fullName>
    </submittedName>
</protein>
<organism evidence="2 3">
    <name type="scientific">Paracandidimonas soli</name>
    <dbReference type="NCBI Taxonomy" id="1917182"/>
    <lineage>
        <taxon>Bacteria</taxon>
        <taxon>Pseudomonadati</taxon>
        <taxon>Pseudomonadota</taxon>
        <taxon>Betaproteobacteria</taxon>
        <taxon>Burkholderiales</taxon>
        <taxon>Alcaligenaceae</taxon>
        <taxon>Paracandidimonas</taxon>
    </lineage>
</organism>
<proteinExistence type="predicted"/>
<evidence type="ECO:0000313" key="3">
    <source>
        <dbReference type="Proteomes" id="UP000294692"/>
    </source>
</evidence>
<dbReference type="EMBL" id="SMBX01000005">
    <property type="protein sequence ID" value="TCU98409.1"/>
    <property type="molecule type" value="Genomic_DNA"/>
</dbReference>
<keyword evidence="3" id="KW-1185">Reference proteome</keyword>
<keyword evidence="1" id="KW-0472">Membrane</keyword>
<reference evidence="2 3" key="1">
    <citation type="submission" date="2019-03" db="EMBL/GenBank/DDBJ databases">
        <title>Genomic Encyclopedia of Type Strains, Phase IV (KMG-IV): sequencing the most valuable type-strain genomes for metagenomic binning, comparative biology and taxonomic classification.</title>
        <authorList>
            <person name="Goeker M."/>
        </authorList>
    </citation>
    <scope>NUCLEOTIDE SEQUENCE [LARGE SCALE GENOMIC DNA]</scope>
    <source>
        <strain evidence="2 3">DSM 100048</strain>
    </source>
</reference>